<dbReference type="InterPro" id="IPR011195">
    <property type="entry name" value="UCP010256"/>
</dbReference>
<feature type="region of interest" description="Disordered" evidence="1">
    <location>
        <begin position="74"/>
        <end position="101"/>
    </location>
</feature>
<dbReference type="EMBL" id="CADCTL010000164">
    <property type="protein sequence ID" value="CAA9254934.1"/>
    <property type="molecule type" value="Genomic_DNA"/>
</dbReference>
<evidence type="ECO:0000256" key="1">
    <source>
        <dbReference type="SAM" id="MobiDB-lite"/>
    </source>
</evidence>
<protein>
    <submittedName>
        <fullName evidence="2">Carbon monoxide oxidation accessory protein CoxE</fullName>
    </submittedName>
</protein>
<sequence length="447" mass="49137">MNPPLLDFVRAARSAGLRASPAESIDAARAVEVVGLADRSLLRDTLSLVLAKTVDEKALLESCFDRFFSREGFAAPAPETPTRASEQPTGGDGLGEGAGGGGLAAMLRDGDRAGLAAAMEGAAAEAGLSDIAVFTQVNLFTRRILERMGLEALEREIARLGDTPAGEGLRRRREWLRGEVRSFARQNLRLFAEGEAERQRERRLAATRLSAIDRRDRERMRVLVRAMARRLAVQYGRRRWRSRRGQLDARRTIRRNMAWGGLPFLPVWKRRRVEKPRLVVLCDVSGSVAAVAEFLLLFLHSLNEALSGLRSFAFSGDVVEVSAILGRQPIERAIPEIMDLVGFGSSNYGNALAAFEQGWMPVLDRRTTVIVLGDGRGNRADPRVDVLGRIANRAKQVIWLNPEVRTLWGTGDSDMHRYAPHCRVAATCATLGQLERIVAGLLRDGGG</sequence>
<gene>
    <name evidence="2" type="ORF">AVDCRST_MAG04-2312</name>
</gene>
<dbReference type="Pfam" id="PF05762">
    <property type="entry name" value="VWA_CoxE"/>
    <property type="match status" value="1"/>
</dbReference>
<dbReference type="InterPro" id="IPR008912">
    <property type="entry name" value="Uncharacterised_CoxE"/>
</dbReference>
<feature type="compositionally biased region" description="Gly residues" evidence="1">
    <location>
        <begin position="90"/>
        <end position="101"/>
    </location>
</feature>
<reference evidence="2" key="1">
    <citation type="submission" date="2020-02" db="EMBL/GenBank/DDBJ databases">
        <authorList>
            <person name="Meier V. D."/>
        </authorList>
    </citation>
    <scope>NUCLEOTIDE SEQUENCE</scope>
    <source>
        <strain evidence="2">AVDCRST_MAG04</strain>
    </source>
</reference>
<dbReference type="SUPFAM" id="SSF53300">
    <property type="entry name" value="vWA-like"/>
    <property type="match status" value="1"/>
</dbReference>
<dbReference type="PANTHER" id="PTHR39338">
    <property type="entry name" value="BLL5662 PROTEIN-RELATED"/>
    <property type="match status" value="1"/>
</dbReference>
<dbReference type="PIRSF" id="PIRSF010256">
    <property type="entry name" value="CoxE_vWa"/>
    <property type="match status" value="1"/>
</dbReference>
<dbReference type="InterPro" id="IPR036465">
    <property type="entry name" value="vWFA_dom_sf"/>
</dbReference>
<accession>A0A6J4INX9</accession>
<evidence type="ECO:0000313" key="2">
    <source>
        <dbReference type="EMBL" id="CAA9254934.1"/>
    </source>
</evidence>
<organism evidence="2">
    <name type="scientific">uncultured Acetobacteraceae bacterium</name>
    <dbReference type="NCBI Taxonomy" id="169975"/>
    <lineage>
        <taxon>Bacteria</taxon>
        <taxon>Pseudomonadati</taxon>
        <taxon>Pseudomonadota</taxon>
        <taxon>Alphaproteobacteria</taxon>
        <taxon>Acetobacterales</taxon>
        <taxon>Acetobacteraceae</taxon>
        <taxon>environmental samples</taxon>
    </lineage>
</organism>
<name>A0A6J4INX9_9PROT</name>
<dbReference type="Gene3D" id="3.40.50.410">
    <property type="entry name" value="von Willebrand factor, type A domain"/>
    <property type="match status" value="1"/>
</dbReference>
<dbReference type="PANTHER" id="PTHR39338:SF5">
    <property type="entry name" value="BLR6139 PROTEIN"/>
    <property type="match status" value="1"/>
</dbReference>
<proteinExistence type="predicted"/>
<dbReference type="AlphaFoldDB" id="A0A6J4INX9"/>